<dbReference type="EMBL" id="CP011125">
    <property type="protein sequence ID" value="AKF10033.1"/>
    <property type="molecule type" value="Genomic_DNA"/>
</dbReference>
<keyword evidence="3" id="KW-0378">Hydrolase</keyword>
<dbReference type="PANTHER" id="PTHR43689">
    <property type="entry name" value="HYDROLASE"/>
    <property type="match status" value="1"/>
</dbReference>
<dbReference type="STRING" id="927083.DB32_007182"/>
<dbReference type="PANTHER" id="PTHR43689:SF8">
    <property type="entry name" value="ALPHA_BETA-HYDROLASES SUPERFAMILY PROTEIN"/>
    <property type="match status" value="1"/>
</dbReference>
<dbReference type="InterPro" id="IPR000073">
    <property type="entry name" value="AB_hydrolase_1"/>
</dbReference>
<keyword evidence="4" id="KW-1185">Reference proteome</keyword>
<gene>
    <name evidence="3" type="ORF">DB32_007182</name>
</gene>
<evidence type="ECO:0000259" key="1">
    <source>
        <dbReference type="Pfam" id="PF07993"/>
    </source>
</evidence>
<evidence type="ECO:0000259" key="2">
    <source>
        <dbReference type="Pfam" id="PF12697"/>
    </source>
</evidence>
<dbReference type="Proteomes" id="UP000034883">
    <property type="component" value="Chromosome"/>
</dbReference>
<dbReference type="GO" id="GO:0016787">
    <property type="term" value="F:hydrolase activity"/>
    <property type="evidence" value="ECO:0007669"/>
    <property type="project" value="UniProtKB-KW"/>
</dbReference>
<dbReference type="SUPFAM" id="SSF51735">
    <property type="entry name" value="NAD(P)-binding Rossmann-fold domains"/>
    <property type="match status" value="1"/>
</dbReference>
<dbReference type="InterPro" id="IPR029058">
    <property type="entry name" value="AB_hydrolase_fold"/>
</dbReference>
<feature type="domain" description="AB hydrolase-1" evidence="2">
    <location>
        <begin position="378"/>
        <end position="589"/>
    </location>
</feature>
<feature type="domain" description="Thioester reductase (TE)" evidence="1">
    <location>
        <begin position="9"/>
        <end position="239"/>
    </location>
</feature>
<dbReference type="Pfam" id="PF07993">
    <property type="entry name" value="NAD_binding_4"/>
    <property type="match status" value="1"/>
</dbReference>
<dbReference type="Gene3D" id="3.40.50.1820">
    <property type="entry name" value="alpha/beta hydrolase"/>
    <property type="match status" value="1"/>
</dbReference>
<dbReference type="Gene3D" id="3.40.50.720">
    <property type="entry name" value="NAD(P)-binding Rossmann-like Domain"/>
    <property type="match status" value="1"/>
</dbReference>
<dbReference type="AlphaFoldDB" id="A0A0F6W8I6"/>
<organism evidence="3 4">
    <name type="scientific">Sandaracinus amylolyticus</name>
    <dbReference type="NCBI Taxonomy" id="927083"/>
    <lineage>
        <taxon>Bacteria</taxon>
        <taxon>Pseudomonadati</taxon>
        <taxon>Myxococcota</taxon>
        <taxon>Polyangia</taxon>
        <taxon>Polyangiales</taxon>
        <taxon>Sandaracinaceae</taxon>
        <taxon>Sandaracinus</taxon>
    </lineage>
</organism>
<accession>A0A0F6W8I6</accession>
<dbReference type="SUPFAM" id="SSF53474">
    <property type="entry name" value="alpha/beta-Hydrolases"/>
    <property type="match status" value="1"/>
</dbReference>
<proteinExistence type="predicted"/>
<protein>
    <submittedName>
        <fullName evidence="3">Putative hydrolase</fullName>
    </submittedName>
</protein>
<dbReference type="InterPro" id="IPR013120">
    <property type="entry name" value="FAR_NAD-bd"/>
</dbReference>
<dbReference type="RefSeq" id="WP_053237034.1">
    <property type="nucleotide sequence ID" value="NZ_CP011125.1"/>
</dbReference>
<dbReference type="KEGG" id="samy:DB32_007182"/>
<evidence type="ECO:0000313" key="4">
    <source>
        <dbReference type="Proteomes" id="UP000034883"/>
    </source>
</evidence>
<reference evidence="3 4" key="1">
    <citation type="submission" date="2015-03" db="EMBL/GenBank/DDBJ databases">
        <title>Genome assembly of Sandaracinus amylolyticus DSM 53668.</title>
        <authorList>
            <person name="Sharma G."/>
            <person name="Subramanian S."/>
        </authorList>
    </citation>
    <scope>NUCLEOTIDE SEQUENCE [LARGE SCALE GENOMIC DNA]</scope>
    <source>
        <strain evidence="3 4">DSM 53668</strain>
    </source>
</reference>
<sequence>MDDSFDTFVTGGSGFIGRWLLAELTRRGRRVVALVRRAGEREKELRAFVDAHGGDARLLRCVDGDLTRDGLGLDIALEGVRDVYHLGAAFEFGMDPVRARAVNVEGTLRVARWAASRPQLRRLVHLGGYRATRMPAWLCEAQIPLSSHDRARLYREHGAYEASKLESQLEVRALAAREGIPLTIVSPSTVIGDSRTGETIQVTGLGEMIGRMVAGELPALAGSARTNVPVVAVDHVAAMLATAPERDETIGRELCVLDARTPPLPELVRRIGDHLGVAAPTRVLAPALLRALPRSLTGVDPETLTFLSEDDYDTRSAEEHARAVGIEMPDLDTTLRRWATYLTSTRFGACAPSGAATIRDVAGSRTFVVGRPETAQTLFLHGLPWDAESWRDVADLTPGSSARVDLPGLGRSSPARVDDVAWLDALLADRARPIVLVGHSLGAGLALRFAARRPQRVSRLVLVSPAFLQRRAPAMLRCAALTSRALRGMSLERAQRRFLGAGDVHPAVESAHAHLRRPGVASRIARALAGASTLEARAELRRLLEAIAVPVTIVHGDQDPLEVRPACEIVTVAGAGHVLHVTHPEAVSAQLRDDEFASTPLHLT</sequence>
<dbReference type="InterPro" id="IPR036291">
    <property type="entry name" value="NAD(P)-bd_dom_sf"/>
</dbReference>
<dbReference type="Pfam" id="PF12697">
    <property type="entry name" value="Abhydrolase_6"/>
    <property type="match status" value="1"/>
</dbReference>
<name>A0A0F6W8I6_9BACT</name>
<dbReference type="PRINTS" id="PR00111">
    <property type="entry name" value="ABHYDROLASE"/>
</dbReference>
<evidence type="ECO:0000313" key="3">
    <source>
        <dbReference type="EMBL" id="AKF10033.1"/>
    </source>
</evidence>